<dbReference type="PANTHER" id="PTHR30575">
    <property type="entry name" value="PEPTIDASE M20"/>
    <property type="match status" value="1"/>
</dbReference>
<sequence length="765" mass="83978">DLDGDEYIVIWEEDLFFPGSNKQPMVFSDSSSTATSNNSLVEGMIQFVCNYIKNDNVGIMSNAHLAWADKEYDGIFSKRCLKIAQKISTCLDFAKTGETASLDREEKPLQYPDFMEKGGFKDTYRSQRVLGHLYRLHRSLEAVVSTNFQNRAADGDGNHTLFEYPGWRDHEDSAQKALAVYGSRMEQILRQHGIKTEGEVVSGIINSVSDYNKSKTDKASVEALVEKQYRDLVKSTREQFFRDVDAACQSLKVPTEAGKRTVLLQVASAWYMVTYAGVWQETNCYSFPWSVSDVLLLVMKQVNASELKPAPAPRNPLITKLNGVLAREQSGKSVEELAFETVTKWATKEELMKDTTVGGPGICNRCLTTLFNSFVSQSSSSGPADRELPNKTDVQHTSCDEFFGGQLATAGGYVVGFLRYVSSTLVEFPPCGLCRLSASHTHSVTMAALRTYNMLALSRDPCHVGLPCDTDLHEPMQDVYEGNPIRLKVLVIGTPGEENCGGKEMLLQKGAFKDVDAALMAHPAREDVLRTSFTAMQLLTIRFRGRTAHAAASPWEGLNALDAAVTSYMNVSVLRQQMKPEWKVHGVMLNAGKYPNVIPEESELRYQVRAPSTDELNLLVSRVEACFRGAAEATGCSVDIAKGIMYKHVINNGTIIDVFQKHAEALGMVFDDADPAVVKRTGASTDAGNVSQQLPTVHPVFAIPAKGRNHTREFSAGAGDTGAQEPTLKVARAMALTALDLLANPGLIDQAKEELTLATASTTNE</sequence>
<dbReference type="SUPFAM" id="SSF53187">
    <property type="entry name" value="Zn-dependent exopeptidases"/>
    <property type="match status" value="1"/>
</dbReference>
<feature type="domain" description="RDRP core" evidence="2">
    <location>
        <begin position="1"/>
        <end position="135"/>
    </location>
</feature>
<feature type="non-terminal residue" evidence="4">
    <location>
        <position position="1"/>
    </location>
</feature>
<dbReference type="GO" id="GO:0003968">
    <property type="term" value="F:RNA-directed RNA polymerase activity"/>
    <property type="evidence" value="ECO:0007669"/>
    <property type="project" value="UniProtKB-KW"/>
</dbReference>
<dbReference type="AlphaFoldDB" id="A0A147BGV1"/>
<keyword evidence="1" id="KW-0808">Transferase</keyword>
<keyword evidence="1" id="KW-0694">RNA-binding</keyword>
<evidence type="ECO:0000259" key="3">
    <source>
        <dbReference type="Pfam" id="PF26253"/>
    </source>
</evidence>
<dbReference type="GO" id="GO:0003723">
    <property type="term" value="F:RNA binding"/>
    <property type="evidence" value="ECO:0007669"/>
    <property type="project" value="UniProtKB-KW"/>
</dbReference>
<proteinExistence type="inferred from homology"/>
<dbReference type="InterPro" id="IPR036264">
    <property type="entry name" value="Bact_exopeptidase_dim_dom"/>
</dbReference>
<dbReference type="Gene3D" id="3.40.630.10">
    <property type="entry name" value="Zn peptidases"/>
    <property type="match status" value="2"/>
</dbReference>
<dbReference type="Pfam" id="PF26253">
    <property type="entry name" value="RdRP_head"/>
    <property type="match status" value="1"/>
</dbReference>
<evidence type="ECO:0000256" key="1">
    <source>
        <dbReference type="RuleBase" id="RU363098"/>
    </source>
</evidence>
<keyword evidence="1" id="KW-0548">Nucleotidyltransferase</keyword>
<evidence type="ECO:0000313" key="4">
    <source>
        <dbReference type="EMBL" id="JAR89981.1"/>
    </source>
</evidence>
<accession>A0A147BGV1</accession>
<keyword evidence="1 4" id="KW-0696">RNA-directed RNA polymerase</keyword>
<dbReference type="FunFam" id="3.30.70.360:FF:000004">
    <property type="entry name" value="Peptidase M20 domain-containing protein 2"/>
    <property type="match status" value="1"/>
</dbReference>
<dbReference type="SUPFAM" id="SSF55031">
    <property type="entry name" value="Bacterial exopeptidase dimerisation domain"/>
    <property type="match status" value="1"/>
</dbReference>
<dbReference type="InterPro" id="IPR058752">
    <property type="entry name" value="RDRP_C_head"/>
</dbReference>
<evidence type="ECO:0000259" key="2">
    <source>
        <dbReference type="Pfam" id="PF05183"/>
    </source>
</evidence>
<dbReference type="GO" id="GO:0016805">
    <property type="term" value="F:dipeptidase activity"/>
    <property type="evidence" value="ECO:0007669"/>
    <property type="project" value="TreeGrafter"/>
</dbReference>
<dbReference type="PANTHER" id="PTHR30575:SF0">
    <property type="entry name" value="XAA-ARG DIPEPTIDASE"/>
    <property type="match status" value="1"/>
</dbReference>
<protein>
    <recommendedName>
        <fullName evidence="1">RNA-dependent RNA polymerase</fullName>
        <ecNumber evidence="1">2.7.7.48</ecNumber>
    </recommendedName>
</protein>
<dbReference type="InterPro" id="IPR052030">
    <property type="entry name" value="Peptidase_M20/M20A_hydrolases"/>
</dbReference>
<feature type="domain" description="RDRP C-terminal head" evidence="3">
    <location>
        <begin position="163"/>
        <end position="300"/>
    </location>
</feature>
<dbReference type="InterPro" id="IPR057596">
    <property type="entry name" value="RDRP_core"/>
</dbReference>
<dbReference type="Pfam" id="PF05183">
    <property type="entry name" value="RdRP"/>
    <property type="match status" value="1"/>
</dbReference>
<comment type="catalytic activity">
    <reaction evidence="1">
        <text>RNA(n) + a ribonucleoside 5'-triphosphate = RNA(n+1) + diphosphate</text>
        <dbReference type="Rhea" id="RHEA:21248"/>
        <dbReference type="Rhea" id="RHEA-COMP:14527"/>
        <dbReference type="Rhea" id="RHEA-COMP:17342"/>
        <dbReference type="ChEBI" id="CHEBI:33019"/>
        <dbReference type="ChEBI" id="CHEBI:61557"/>
        <dbReference type="ChEBI" id="CHEBI:140395"/>
        <dbReference type="EC" id="2.7.7.48"/>
    </reaction>
</comment>
<reference evidence="4" key="1">
    <citation type="journal article" date="2018" name="PLoS Negl. Trop. Dis.">
        <title>Sialome diversity of ticks revealed by RNAseq of single tick salivary glands.</title>
        <authorList>
            <person name="Perner J."/>
            <person name="Kropackova S."/>
            <person name="Kopacek P."/>
            <person name="Ribeiro J.M."/>
        </authorList>
    </citation>
    <scope>NUCLEOTIDE SEQUENCE</scope>
    <source>
        <strain evidence="4">Siblings of single egg batch collected in Ceske Budejovice</strain>
        <tissue evidence="4">Salivary glands</tissue>
    </source>
</reference>
<name>A0A147BGV1_IXORI</name>
<dbReference type="EMBL" id="GEGO01005423">
    <property type="protein sequence ID" value="JAR89981.1"/>
    <property type="molecule type" value="Transcribed_RNA"/>
</dbReference>
<organism evidence="4">
    <name type="scientific">Ixodes ricinus</name>
    <name type="common">Common tick</name>
    <name type="synonym">Acarus ricinus</name>
    <dbReference type="NCBI Taxonomy" id="34613"/>
    <lineage>
        <taxon>Eukaryota</taxon>
        <taxon>Metazoa</taxon>
        <taxon>Ecdysozoa</taxon>
        <taxon>Arthropoda</taxon>
        <taxon>Chelicerata</taxon>
        <taxon>Arachnida</taxon>
        <taxon>Acari</taxon>
        <taxon>Parasitiformes</taxon>
        <taxon>Ixodida</taxon>
        <taxon>Ixodoidea</taxon>
        <taxon>Ixodidae</taxon>
        <taxon>Ixodinae</taxon>
        <taxon>Ixodes</taxon>
    </lineage>
</organism>
<dbReference type="EC" id="2.7.7.48" evidence="1"/>
<comment type="similarity">
    <text evidence="1">Belongs to the RdRP family.</text>
</comment>